<protein>
    <submittedName>
        <fullName evidence="1">Uncharacterized protein</fullName>
    </submittedName>
</protein>
<gene>
    <name evidence="1" type="ORF">ACFO5X_20885</name>
</gene>
<organism evidence="1 2">
    <name type="scientific">Seohaeicola nanhaiensis</name>
    <dbReference type="NCBI Taxonomy" id="1387282"/>
    <lineage>
        <taxon>Bacteria</taxon>
        <taxon>Pseudomonadati</taxon>
        <taxon>Pseudomonadota</taxon>
        <taxon>Alphaproteobacteria</taxon>
        <taxon>Rhodobacterales</taxon>
        <taxon>Roseobacteraceae</taxon>
        <taxon>Seohaeicola</taxon>
    </lineage>
</organism>
<name>A0ABV9KM05_9RHOB</name>
<sequence>MTKPTTQIDRMTVHALLKALQNAEKPKTAGEGQATDGLACAERPSLLRSQASLICFPFEPAPKG</sequence>
<dbReference type="EMBL" id="JBHSGI010000032">
    <property type="protein sequence ID" value="MFC4671018.1"/>
    <property type="molecule type" value="Genomic_DNA"/>
</dbReference>
<proteinExistence type="predicted"/>
<comment type="caution">
    <text evidence="1">The sequence shown here is derived from an EMBL/GenBank/DDBJ whole genome shotgun (WGS) entry which is preliminary data.</text>
</comment>
<dbReference type="Proteomes" id="UP001595973">
    <property type="component" value="Unassembled WGS sequence"/>
</dbReference>
<dbReference type="RefSeq" id="WP_380720844.1">
    <property type="nucleotide sequence ID" value="NZ_JBHSGI010000032.1"/>
</dbReference>
<evidence type="ECO:0000313" key="2">
    <source>
        <dbReference type="Proteomes" id="UP001595973"/>
    </source>
</evidence>
<reference evidence="2" key="1">
    <citation type="journal article" date="2019" name="Int. J. Syst. Evol. Microbiol.">
        <title>The Global Catalogue of Microorganisms (GCM) 10K type strain sequencing project: providing services to taxonomists for standard genome sequencing and annotation.</title>
        <authorList>
            <consortium name="The Broad Institute Genomics Platform"/>
            <consortium name="The Broad Institute Genome Sequencing Center for Infectious Disease"/>
            <person name="Wu L."/>
            <person name="Ma J."/>
        </authorList>
    </citation>
    <scope>NUCLEOTIDE SEQUENCE [LARGE SCALE GENOMIC DNA]</scope>
    <source>
        <strain evidence="2">CGMCC 4.7283</strain>
    </source>
</reference>
<evidence type="ECO:0000313" key="1">
    <source>
        <dbReference type="EMBL" id="MFC4671018.1"/>
    </source>
</evidence>
<keyword evidence="2" id="KW-1185">Reference proteome</keyword>
<accession>A0ABV9KM05</accession>